<name>A0A2U3MX72_9GAMM</name>
<feature type="transmembrane region" description="Helical" evidence="1">
    <location>
        <begin position="174"/>
        <end position="201"/>
    </location>
</feature>
<feature type="transmembrane region" description="Helical" evidence="1">
    <location>
        <begin position="213"/>
        <end position="237"/>
    </location>
</feature>
<dbReference type="EMBL" id="OOGT01000038">
    <property type="protein sequence ID" value="SPL70026.1"/>
    <property type="molecule type" value="Genomic_DNA"/>
</dbReference>
<dbReference type="Pfam" id="PF12040">
    <property type="entry name" value="DUF3526"/>
    <property type="match status" value="1"/>
</dbReference>
<dbReference type="GO" id="GO:0140359">
    <property type="term" value="F:ABC-type transporter activity"/>
    <property type="evidence" value="ECO:0007669"/>
    <property type="project" value="InterPro"/>
</dbReference>
<evidence type="ECO:0000313" key="2">
    <source>
        <dbReference type="EMBL" id="SPL70026.1"/>
    </source>
</evidence>
<proteinExistence type="predicted"/>
<organism evidence="2 3">
    <name type="scientific">Acinetobacter stercoris</name>
    <dbReference type="NCBI Taxonomy" id="2126983"/>
    <lineage>
        <taxon>Bacteria</taxon>
        <taxon>Pseudomonadati</taxon>
        <taxon>Pseudomonadota</taxon>
        <taxon>Gammaproteobacteria</taxon>
        <taxon>Moraxellales</taxon>
        <taxon>Moraxellaceae</taxon>
        <taxon>Acinetobacter</taxon>
    </lineage>
</organism>
<feature type="transmembrane region" description="Helical" evidence="1">
    <location>
        <begin position="449"/>
        <end position="467"/>
    </location>
</feature>
<keyword evidence="1" id="KW-0472">Membrane</keyword>
<dbReference type="AlphaFoldDB" id="A0A2U3MX72"/>
<evidence type="ECO:0000256" key="1">
    <source>
        <dbReference type="SAM" id="Phobius"/>
    </source>
</evidence>
<dbReference type="GO" id="GO:0005886">
    <property type="term" value="C:plasma membrane"/>
    <property type="evidence" value="ECO:0007669"/>
    <property type="project" value="UniProtKB-SubCell"/>
</dbReference>
<evidence type="ECO:0000313" key="3">
    <source>
        <dbReference type="Proteomes" id="UP000245974"/>
    </source>
</evidence>
<keyword evidence="1" id="KW-1133">Transmembrane helix</keyword>
<dbReference type="PANTHER" id="PTHR43471">
    <property type="entry name" value="ABC TRANSPORTER PERMEASE"/>
    <property type="match status" value="1"/>
</dbReference>
<dbReference type="RefSeq" id="WP_121973528.1">
    <property type="nucleotide sequence ID" value="NZ_OOGT01000038.1"/>
</dbReference>
<dbReference type="Pfam" id="PF12679">
    <property type="entry name" value="ABC2_membrane_2"/>
    <property type="match status" value="1"/>
</dbReference>
<accession>A0A2U3MX72</accession>
<feature type="transmembrane region" description="Helical" evidence="1">
    <location>
        <begin position="244"/>
        <end position="262"/>
    </location>
</feature>
<dbReference type="PANTHER" id="PTHR43471:SF1">
    <property type="entry name" value="ABC TRANSPORTER PERMEASE PROTEIN NOSY-RELATED"/>
    <property type="match status" value="1"/>
</dbReference>
<dbReference type="Proteomes" id="UP000245974">
    <property type="component" value="Unassembled WGS sequence"/>
</dbReference>
<keyword evidence="1" id="KW-0812">Transmembrane</keyword>
<dbReference type="OrthoDB" id="184009at2"/>
<protein>
    <submittedName>
        <fullName evidence="2">ABC-2 family transporter protein</fullName>
    </submittedName>
</protein>
<gene>
    <name evidence="2" type="ORF">KPC_1204</name>
</gene>
<keyword evidence="3" id="KW-1185">Reference proteome</keyword>
<dbReference type="InterPro" id="IPR021913">
    <property type="entry name" value="DUF3526"/>
</dbReference>
<reference evidence="3" key="1">
    <citation type="submission" date="2018-03" db="EMBL/GenBank/DDBJ databases">
        <authorList>
            <person name="Blom J."/>
        </authorList>
    </citation>
    <scope>NUCLEOTIDE SEQUENCE [LARGE SCALE GENOMIC DNA]</scope>
    <source>
        <strain evidence="3">KPC-SM-21</strain>
    </source>
</reference>
<feature type="transmembrane region" description="Helical" evidence="1">
    <location>
        <begin position="134"/>
        <end position="153"/>
    </location>
</feature>
<sequence length="479" mass="55138">MMKFSTVKTIAKDEWLFMWRNKVALVSILMLIALLFISVLSANEYRKTVNDERFYYQNEANHEFESQPDRHPHRVAHFGHFLFRPVEPLSTFDTGIDSYTGHTLFLEAHRQNTANFSDVRQSSLLIRFGQLSPAFVLQILAPLLLIFIGYATISRERQSGTLRLMLSQGVSGSSIFLGKFIALAGISILIISPAVIALLWISLTQSVSFPLTWLLITAYFIWLLIWALGITLVSSFLSNNRDALLGLLAIWTLQVILLPRFIPDVVNSQIPLRSNLETQIAVEKDLAELGDSHDENDPYFTDFKNKVLKKYGVSRVEDLPVNYKGLLMEEGERMTTELFNKYRDELVQQQNKQNHRIDLWSITTPVLALRRLSMAASASDLNNFNNFLAEGESYRYRLVQGLNCFETELITYADDSDESKENRIDKSHWQQFPEFNYLPSTASERIHHMGMPFLMLFLWFILLLLLIKPASNIIERKIK</sequence>
<dbReference type="InParanoid" id="A0A2U3MX72"/>